<evidence type="ECO:0000313" key="10">
    <source>
        <dbReference type="Proteomes" id="UP000198415"/>
    </source>
</evidence>
<evidence type="ECO:0000259" key="7">
    <source>
        <dbReference type="Pfam" id="PF00759"/>
    </source>
</evidence>
<dbReference type="CDD" id="cd02850">
    <property type="entry name" value="E_set_Cellulase_N"/>
    <property type="match status" value="1"/>
</dbReference>
<sequence length="606" mass="64481">MKLRPYHVSLVLPVLLAASCSAPRPAPRPVPGPTPRPTLAAAQIRVDQVGWSTGETKIAMLLAPVDAAGAKAAVLDEDGDPVLTVTAGPSRGAWNPRYRAVNPLNLTALRTPGTYHVRLNDHFSAESPAFRIDTAGKLYTPLVADSVKYFQAHRDGYDQVAGPWRRAAAHLEDKAATVYETPGDEDSLTPTDTKVDVAGGWYDAGDYLKFTHTTAYALIAMQLVQRDGPAPASLTAEIRHGLDWLTRMYHGGVLYTQVGVGGNDQYLGDHDTWRLPQDDDRLDVRPGGRRYYQRYRPVFRAAAPGDPISPNLAGRVAAAFALAAQLEPDPVRARIRLDTAARLYAQAGTGAGDLVTTVPRDFYPEESFTDDLALGAAELALAARKLGDERAATWAGLASRWADRTSGGDDGLTVYDVDALADAEVYRLSPDPTLAADLRGRLDGAVKAAAADPMGATSGGGGADYAARQLGWAASAALYQRMTGDNRYAAFATAQRGVALGANGWGMSLVIGAGDDYPKCPHDQIGTLTRTSLTGAVVNGPNAAGRVDFLELQTPKSLCSEGSFAEFDRKDAQYVDDMRVSATNEPALDFTATGMLAFALTAAPPR</sequence>
<dbReference type="SUPFAM" id="SSF48208">
    <property type="entry name" value="Six-hairpin glycosidases"/>
    <property type="match status" value="1"/>
</dbReference>
<dbReference type="EMBL" id="FZNR01000009">
    <property type="protein sequence ID" value="SNS07245.1"/>
    <property type="molecule type" value="Genomic_DNA"/>
</dbReference>
<dbReference type="Pfam" id="PF00759">
    <property type="entry name" value="Glyco_hydro_9"/>
    <property type="match status" value="1"/>
</dbReference>
<dbReference type="Pfam" id="PF02927">
    <property type="entry name" value="CelD_N"/>
    <property type="match status" value="1"/>
</dbReference>
<keyword evidence="4" id="KW-0326">Glycosidase</keyword>
<dbReference type="PANTHER" id="PTHR22298">
    <property type="entry name" value="ENDO-1,4-BETA-GLUCANASE"/>
    <property type="match status" value="1"/>
</dbReference>
<evidence type="ECO:0000256" key="4">
    <source>
        <dbReference type="ARBA" id="ARBA00023295"/>
    </source>
</evidence>
<evidence type="ECO:0000256" key="6">
    <source>
        <dbReference type="SAM" id="SignalP"/>
    </source>
</evidence>
<dbReference type="GO" id="GO:0000272">
    <property type="term" value="P:polysaccharide catabolic process"/>
    <property type="evidence" value="ECO:0007669"/>
    <property type="project" value="UniProtKB-KW"/>
</dbReference>
<name>A0A239BGP9_9ACTN</name>
<dbReference type="InterPro" id="IPR014756">
    <property type="entry name" value="Ig_E-set"/>
</dbReference>
<feature type="chain" id="PRO_5038510284" evidence="6">
    <location>
        <begin position="23"/>
        <end position="606"/>
    </location>
</feature>
<dbReference type="InterPro" id="IPR001701">
    <property type="entry name" value="Glyco_hydro_9"/>
</dbReference>
<keyword evidence="2" id="KW-0378">Hydrolase</keyword>
<dbReference type="Gene3D" id="1.50.10.10">
    <property type="match status" value="1"/>
</dbReference>
<keyword evidence="5" id="KW-0624">Polysaccharide degradation</keyword>
<feature type="domain" description="Cellulase Ig-like" evidence="8">
    <location>
        <begin position="41"/>
        <end position="121"/>
    </location>
</feature>
<evidence type="ECO:0000259" key="8">
    <source>
        <dbReference type="Pfam" id="PF02927"/>
    </source>
</evidence>
<dbReference type="InterPro" id="IPR008928">
    <property type="entry name" value="6-hairpin_glycosidase_sf"/>
</dbReference>
<proteinExistence type="inferred from homology"/>
<dbReference type="InterPro" id="IPR012341">
    <property type="entry name" value="6hp_glycosidase-like_sf"/>
</dbReference>
<evidence type="ECO:0000256" key="3">
    <source>
        <dbReference type="ARBA" id="ARBA00023277"/>
    </source>
</evidence>
<evidence type="ECO:0000256" key="1">
    <source>
        <dbReference type="ARBA" id="ARBA00007072"/>
    </source>
</evidence>
<evidence type="ECO:0000256" key="2">
    <source>
        <dbReference type="ARBA" id="ARBA00022801"/>
    </source>
</evidence>
<dbReference type="RefSeq" id="WP_203833188.1">
    <property type="nucleotide sequence ID" value="NZ_BOMU01000060.1"/>
</dbReference>
<dbReference type="GO" id="GO:0008810">
    <property type="term" value="F:cellulase activity"/>
    <property type="evidence" value="ECO:0007669"/>
    <property type="project" value="InterPro"/>
</dbReference>
<dbReference type="Proteomes" id="UP000198415">
    <property type="component" value="Unassembled WGS sequence"/>
</dbReference>
<accession>A0A239BGP9</accession>
<dbReference type="AlphaFoldDB" id="A0A239BGP9"/>
<reference evidence="9 10" key="1">
    <citation type="submission" date="2017-06" db="EMBL/GenBank/DDBJ databases">
        <authorList>
            <person name="Kim H.J."/>
            <person name="Triplett B.A."/>
        </authorList>
    </citation>
    <scope>NUCLEOTIDE SEQUENCE [LARGE SCALE GENOMIC DNA]</scope>
    <source>
        <strain evidence="9 10">DSM 43151</strain>
    </source>
</reference>
<feature type="domain" description="Glycoside hydrolase family 9" evidence="7">
    <location>
        <begin position="139"/>
        <end position="593"/>
    </location>
</feature>
<comment type="similarity">
    <text evidence="1">Belongs to the glycosyl hydrolase 9 (cellulase E) family.</text>
</comment>
<organism evidence="9 10">
    <name type="scientific">Actinoplanes regularis</name>
    <dbReference type="NCBI Taxonomy" id="52697"/>
    <lineage>
        <taxon>Bacteria</taxon>
        <taxon>Bacillati</taxon>
        <taxon>Actinomycetota</taxon>
        <taxon>Actinomycetes</taxon>
        <taxon>Micromonosporales</taxon>
        <taxon>Micromonosporaceae</taxon>
        <taxon>Actinoplanes</taxon>
    </lineage>
</organism>
<protein>
    <submittedName>
        <fullName evidence="9">N-terminal ig-like domain of cellulase</fullName>
    </submittedName>
</protein>
<dbReference type="SUPFAM" id="SSF81296">
    <property type="entry name" value="E set domains"/>
    <property type="match status" value="1"/>
</dbReference>
<evidence type="ECO:0000256" key="5">
    <source>
        <dbReference type="ARBA" id="ARBA00023326"/>
    </source>
</evidence>
<keyword evidence="3" id="KW-0119">Carbohydrate metabolism</keyword>
<dbReference type="InterPro" id="IPR013783">
    <property type="entry name" value="Ig-like_fold"/>
</dbReference>
<gene>
    <name evidence="9" type="ORF">SAMN06264365_109214</name>
</gene>
<keyword evidence="6" id="KW-0732">Signal</keyword>
<feature type="signal peptide" evidence="6">
    <location>
        <begin position="1"/>
        <end position="22"/>
    </location>
</feature>
<dbReference type="PROSITE" id="PS51257">
    <property type="entry name" value="PROKAR_LIPOPROTEIN"/>
    <property type="match status" value="1"/>
</dbReference>
<keyword evidence="10" id="KW-1185">Reference proteome</keyword>
<dbReference type="Gene3D" id="2.60.40.10">
    <property type="entry name" value="Immunoglobulins"/>
    <property type="match status" value="1"/>
</dbReference>
<evidence type="ECO:0000313" key="9">
    <source>
        <dbReference type="EMBL" id="SNS07245.1"/>
    </source>
</evidence>
<dbReference type="InterPro" id="IPR004197">
    <property type="entry name" value="Cellulase_Ig-like"/>
</dbReference>